<feature type="transmembrane region" description="Helical" evidence="6">
    <location>
        <begin position="33"/>
        <end position="53"/>
    </location>
</feature>
<comment type="caution">
    <text evidence="8">The sequence shown here is derived from an EMBL/GenBank/DDBJ whole genome shotgun (WGS) entry which is preliminary data.</text>
</comment>
<evidence type="ECO:0000256" key="1">
    <source>
        <dbReference type="ARBA" id="ARBA00004141"/>
    </source>
</evidence>
<evidence type="ECO:0000313" key="8">
    <source>
        <dbReference type="EMBL" id="RZO20290.1"/>
    </source>
</evidence>
<dbReference type="InterPro" id="IPR037185">
    <property type="entry name" value="EmrE-like"/>
</dbReference>
<organism evidence="8 9">
    <name type="scientific">SAR92 clade bacterium</name>
    <dbReference type="NCBI Taxonomy" id="2315479"/>
    <lineage>
        <taxon>Bacteria</taxon>
        <taxon>Pseudomonadati</taxon>
        <taxon>Pseudomonadota</taxon>
        <taxon>Gammaproteobacteria</taxon>
        <taxon>Cellvibrionales</taxon>
        <taxon>Porticoccaceae</taxon>
        <taxon>SAR92 clade</taxon>
    </lineage>
</organism>
<dbReference type="PANTHER" id="PTHR32322">
    <property type="entry name" value="INNER MEMBRANE TRANSPORTER"/>
    <property type="match status" value="1"/>
</dbReference>
<keyword evidence="3 6" id="KW-0812">Transmembrane</keyword>
<dbReference type="InterPro" id="IPR000620">
    <property type="entry name" value="EamA_dom"/>
</dbReference>
<dbReference type="InterPro" id="IPR050638">
    <property type="entry name" value="AA-Vitamin_Transporters"/>
</dbReference>
<reference evidence="8 9" key="1">
    <citation type="submission" date="2019-02" db="EMBL/GenBank/DDBJ databases">
        <title>Prokaryotic population dynamics and viral predation in marine succession experiment using metagenomics: the confinement effect.</title>
        <authorList>
            <person name="Haro-Moreno J.M."/>
            <person name="Rodriguez-Valera F."/>
            <person name="Lopez-Perez M."/>
        </authorList>
    </citation>
    <scope>NUCLEOTIDE SEQUENCE [LARGE SCALE GENOMIC DNA]</scope>
    <source>
        <strain evidence="8">MED-G170</strain>
    </source>
</reference>
<evidence type="ECO:0000256" key="4">
    <source>
        <dbReference type="ARBA" id="ARBA00022989"/>
    </source>
</evidence>
<proteinExistence type="inferred from homology"/>
<comment type="similarity">
    <text evidence="2">Belongs to the EamA transporter family.</text>
</comment>
<keyword evidence="5 6" id="KW-0472">Membrane</keyword>
<feature type="transmembrane region" description="Helical" evidence="6">
    <location>
        <begin position="184"/>
        <end position="203"/>
    </location>
</feature>
<dbReference type="PANTHER" id="PTHR32322:SF2">
    <property type="entry name" value="EAMA DOMAIN-CONTAINING PROTEIN"/>
    <property type="match status" value="1"/>
</dbReference>
<name>A0A520MGF6_9GAMM</name>
<dbReference type="Proteomes" id="UP000315889">
    <property type="component" value="Unassembled WGS sequence"/>
</dbReference>
<dbReference type="SUPFAM" id="SSF103481">
    <property type="entry name" value="Multidrug resistance efflux transporter EmrE"/>
    <property type="match status" value="2"/>
</dbReference>
<accession>A0A520MGF6</accession>
<dbReference type="EMBL" id="SHBP01000005">
    <property type="protein sequence ID" value="RZO20290.1"/>
    <property type="molecule type" value="Genomic_DNA"/>
</dbReference>
<feature type="transmembrane region" description="Helical" evidence="6">
    <location>
        <begin position="121"/>
        <end position="138"/>
    </location>
</feature>
<feature type="domain" description="EamA" evidence="7">
    <location>
        <begin position="7"/>
        <end position="137"/>
    </location>
</feature>
<feature type="transmembrane region" description="Helical" evidence="6">
    <location>
        <begin position="215"/>
        <end position="234"/>
    </location>
</feature>
<evidence type="ECO:0000259" key="7">
    <source>
        <dbReference type="Pfam" id="PF00892"/>
    </source>
</evidence>
<evidence type="ECO:0000256" key="2">
    <source>
        <dbReference type="ARBA" id="ARBA00007362"/>
    </source>
</evidence>
<feature type="transmembrane region" description="Helical" evidence="6">
    <location>
        <begin position="7"/>
        <end position="27"/>
    </location>
</feature>
<feature type="transmembrane region" description="Helical" evidence="6">
    <location>
        <begin position="65"/>
        <end position="84"/>
    </location>
</feature>
<feature type="domain" description="EamA" evidence="7">
    <location>
        <begin position="152"/>
        <end position="288"/>
    </location>
</feature>
<feature type="transmembrane region" description="Helical" evidence="6">
    <location>
        <begin position="246"/>
        <end position="263"/>
    </location>
</feature>
<protein>
    <submittedName>
        <fullName evidence="8">EamA family transporter</fullName>
    </submittedName>
</protein>
<dbReference type="Pfam" id="PF00892">
    <property type="entry name" value="EamA"/>
    <property type="match status" value="2"/>
</dbReference>
<dbReference type="GO" id="GO:0016020">
    <property type="term" value="C:membrane"/>
    <property type="evidence" value="ECO:0007669"/>
    <property type="project" value="UniProtKB-SubCell"/>
</dbReference>
<comment type="subcellular location">
    <subcellularLocation>
        <location evidence="1">Membrane</location>
        <topology evidence="1">Multi-pass membrane protein</topology>
    </subcellularLocation>
</comment>
<evidence type="ECO:0000256" key="3">
    <source>
        <dbReference type="ARBA" id="ARBA00022692"/>
    </source>
</evidence>
<evidence type="ECO:0000256" key="5">
    <source>
        <dbReference type="ARBA" id="ARBA00023136"/>
    </source>
</evidence>
<feature type="transmembrane region" description="Helical" evidence="6">
    <location>
        <begin position="90"/>
        <end position="109"/>
    </location>
</feature>
<sequence>MKYNQLFLYFSTVTIWGSTWFAITFQLGEVEPIISVIYRMGLASVLLFILCKVRTISLHATRRDHLFYAIQGILSFGLNFWFIYMSEMYITSGIIAVIFSLIVFFNLINSRIFLKRPIEKNTVIGGLVGLSGLYFLFYPEVSSANSESTALTGFALALTAVVLASLGNIAATRSGLLGHSVWKINAWSTLYGTLALAIIAKILDIEFSYDYRIEYSASLIYLSVFGTILAFGAYLKLMVLIGPEKASYGALMIPFVAILLSTVFEDYRWTAPAAIGFTLAVIGNYIVMRRPG</sequence>
<feature type="transmembrane region" description="Helical" evidence="6">
    <location>
        <begin position="269"/>
        <end position="287"/>
    </location>
</feature>
<dbReference type="AlphaFoldDB" id="A0A520MGF6"/>
<evidence type="ECO:0000256" key="6">
    <source>
        <dbReference type="SAM" id="Phobius"/>
    </source>
</evidence>
<keyword evidence="4 6" id="KW-1133">Transmembrane helix</keyword>
<gene>
    <name evidence="8" type="ORF">EVB03_05075</name>
</gene>
<evidence type="ECO:0000313" key="9">
    <source>
        <dbReference type="Proteomes" id="UP000315889"/>
    </source>
</evidence>
<feature type="transmembrane region" description="Helical" evidence="6">
    <location>
        <begin position="150"/>
        <end position="172"/>
    </location>
</feature>